<dbReference type="Proteomes" id="UP001190926">
    <property type="component" value="Unassembled WGS sequence"/>
</dbReference>
<proteinExistence type="predicted"/>
<dbReference type="Pfam" id="PF23598">
    <property type="entry name" value="LRR_14"/>
    <property type="match status" value="1"/>
</dbReference>
<dbReference type="PANTHER" id="PTHR47186">
    <property type="entry name" value="LEUCINE-RICH REPEAT-CONTAINING PROTEIN 57"/>
    <property type="match status" value="1"/>
</dbReference>
<dbReference type="InterPro" id="IPR032675">
    <property type="entry name" value="LRR_dom_sf"/>
</dbReference>
<gene>
    <name evidence="4" type="ORF">C2S53_003504</name>
</gene>
<feature type="compositionally biased region" description="Polar residues" evidence="2">
    <location>
        <begin position="8"/>
        <end position="20"/>
    </location>
</feature>
<sequence>MEKEQDISKPNTKNIQSSIAPRTEQEQAAKKPPSRKKWWNVVRLKRLITKGRKSDGDSPRPAGIEKQGDQKLTDIIDSDIREISKTADAVELQYCSKKIKNHLETLEEAKKEIVKTGNPKERDEKLSELRMDLMKLKLAIPQKDRAGAEKKDPLEILEFKSEDIEGAVGDIMSHLHLHNTQVFEASMDLKDFVDRFNKLETDPLKLCLLCFSIFPAGAVIKKRLMVQWWVVEGYAPTEVVAGDNFQLLIEKGFIEAVNDGRSPLSVGSCRIHPFNRSALVALAEKAKLFNFGGGGEQTQNFSGCFQACLMGAGLISYHDFEKANESKSESKSDTKRVIEDVIQELEKLHLVMNVDEHILEFIDEWFSKMKNLNYLYLGRWKASASHHIEVEDAKFLEKLESLKYLKLLSFQGVSNVISLPDSILKLTKLLVLDLRACYNLESIPEKMGLMLKGLTQLDMSECYLLSHMPRSISQLRQLRVLKGFFVGPNPNKNKDYCSLQDLKNLESLQKLCIQTNLKTFPEEDHVEALGELHSLTKLTITWGVSSDESKHAKRNNNGTAKLPENLEKLDLKCFRLSETPDWLKPENLKKLKKLYIRGGRLCDLGQYEINDDEKKKCWEVEELRLKYLGEIEMEWSSLRRLFPSLRYLQKVSCPYLSLFPCDANGVWIKPAADADADEDEDDH</sequence>
<protein>
    <recommendedName>
        <fullName evidence="3">Disease resistance R13L4/SHOC-2-like LRR domain-containing protein</fullName>
    </recommendedName>
</protein>
<feature type="region of interest" description="Disordered" evidence="2">
    <location>
        <begin position="1"/>
        <end position="37"/>
    </location>
</feature>
<organism evidence="4 5">
    <name type="scientific">Perilla frutescens var. hirtella</name>
    <name type="common">Perilla citriodora</name>
    <name type="synonym">Perilla setoyensis</name>
    <dbReference type="NCBI Taxonomy" id="608512"/>
    <lineage>
        <taxon>Eukaryota</taxon>
        <taxon>Viridiplantae</taxon>
        <taxon>Streptophyta</taxon>
        <taxon>Embryophyta</taxon>
        <taxon>Tracheophyta</taxon>
        <taxon>Spermatophyta</taxon>
        <taxon>Magnoliopsida</taxon>
        <taxon>eudicotyledons</taxon>
        <taxon>Gunneridae</taxon>
        <taxon>Pentapetalae</taxon>
        <taxon>asterids</taxon>
        <taxon>lamiids</taxon>
        <taxon>Lamiales</taxon>
        <taxon>Lamiaceae</taxon>
        <taxon>Nepetoideae</taxon>
        <taxon>Elsholtzieae</taxon>
        <taxon>Perilla</taxon>
    </lineage>
</organism>
<comment type="caution">
    <text evidence="4">The sequence shown here is derived from an EMBL/GenBank/DDBJ whole genome shotgun (WGS) entry which is preliminary data.</text>
</comment>
<dbReference type="Gene3D" id="3.80.10.10">
    <property type="entry name" value="Ribonuclease Inhibitor"/>
    <property type="match status" value="2"/>
</dbReference>
<keyword evidence="1" id="KW-0677">Repeat</keyword>
<reference evidence="4 5" key="1">
    <citation type="journal article" date="2021" name="Nat. Commun.">
        <title>Incipient diploidization of the medicinal plant Perilla within 10,000 years.</title>
        <authorList>
            <person name="Zhang Y."/>
            <person name="Shen Q."/>
            <person name="Leng L."/>
            <person name="Zhang D."/>
            <person name="Chen S."/>
            <person name="Shi Y."/>
            <person name="Ning Z."/>
            <person name="Chen S."/>
        </authorList>
    </citation>
    <scope>NUCLEOTIDE SEQUENCE [LARGE SCALE GENOMIC DNA]</scope>
    <source>
        <strain evidence="5">cv. PC099</strain>
    </source>
</reference>
<dbReference type="EMBL" id="SDAM02001188">
    <property type="protein sequence ID" value="KAH6822677.1"/>
    <property type="molecule type" value="Genomic_DNA"/>
</dbReference>
<keyword evidence="5" id="KW-1185">Reference proteome</keyword>
<dbReference type="InterPro" id="IPR055414">
    <property type="entry name" value="LRR_R13L4/SHOC2-like"/>
</dbReference>
<evidence type="ECO:0000259" key="3">
    <source>
        <dbReference type="Pfam" id="PF23598"/>
    </source>
</evidence>
<dbReference type="SUPFAM" id="SSF52047">
    <property type="entry name" value="RNI-like"/>
    <property type="match status" value="1"/>
</dbReference>
<evidence type="ECO:0000313" key="4">
    <source>
        <dbReference type="EMBL" id="KAH6822677.1"/>
    </source>
</evidence>
<feature type="region of interest" description="Disordered" evidence="2">
    <location>
        <begin position="49"/>
        <end position="70"/>
    </location>
</feature>
<evidence type="ECO:0000256" key="1">
    <source>
        <dbReference type="ARBA" id="ARBA00022737"/>
    </source>
</evidence>
<evidence type="ECO:0000256" key="2">
    <source>
        <dbReference type="SAM" id="MobiDB-lite"/>
    </source>
</evidence>
<feature type="domain" description="Disease resistance R13L4/SHOC-2-like LRR" evidence="3">
    <location>
        <begin position="390"/>
        <end position="597"/>
    </location>
</feature>
<dbReference type="PANTHER" id="PTHR47186:SF45">
    <property type="entry name" value="DISEASE RESISTANCE RPP13-LIKE PROTEIN 1"/>
    <property type="match status" value="1"/>
</dbReference>
<evidence type="ECO:0000313" key="5">
    <source>
        <dbReference type="Proteomes" id="UP001190926"/>
    </source>
</evidence>
<dbReference type="AlphaFoldDB" id="A0AAD4IW45"/>
<name>A0AAD4IW45_PERFH</name>
<accession>A0AAD4IW45</accession>